<dbReference type="AlphaFoldDB" id="A0A916U030"/>
<proteinExistence type="predicted"/>
<reference evidence="1" key="1">
    <citation type="journal article" date="2014" name="Int. J. Syst. Evol. Microbiol.">
        <title>Complete genome sequence of Corynebacterium casei LMG S-19264T (=DSM 44701T), isolated from a smear-ripened cheese.</title>
        <authorList>
            <consortium name="US DOE Joint Genome Institute (JGI-PGF)"/>
            <person name="Walter F."/>
            <person name="Albersmeier A."/>
            <person name="Kalinowski J."/>
            <person name="Ruckert C."/>
        </authorList>
    </citation>
    <scope>NUCLEOTIDE SEQUENCE</scope>
    <source>
        <strain evidence="1">CGMCC 1.12919</strain>
    </source>
</reference>
<organism evidence="1 2">
    <name type="scientific">Chelatococcus reniformis</name>
    <dbReference type="NCBI Taxonomy" id="1494448"/>
    <lineage>
        <taxon>Bacteria</taxon>
        <taxon>Pseudomonadati</taxon>
        <taxon>Pseudomonadota</taxon>
        <taxon>Alphaproteobacteria</taxon>
        <taxon>Hyphomicrobiales</taxon>
        <taxon>Chelatococcaceae</taxon>
        <taxon>Chelatococcus</taxon>
    </lineage>
</organism>
<gene>
    <name evidence="1" type="ORF">GCM10010994_06870</name>
</gene>
<dbReference type="Gene3D" id="3.10.450.50">
    <property type="match status" value="1"/>
</dbReference>
<dbReference type="InterPro" id="IPR032710">
    <property type="entry name" value="NTF2-like_dom_sf"/>
</dbReference>
<evidence type="ECO:0000313" key="1">
    <source>
        <dbReference type="EMBL" id="GGC50358.1"/>
    </source>
</evidence>
<accession>A0A916U030</accession>
<dbReference type="Proteomes" id="UP000637002">
    <property type="component" value="Unassembled WGS sequence"/>
</dbReference>
<protein>
    <recommendedName>
        <fullName evidence="3">Polyketide cyclase</fullName>
    </recommendedName>
</protein>
<dbReference type="SUPFAM" id="SSF54427">
    <property type="entry name" value="NTF2-like"/>
    <property type="match status" value="1"/>
</dbReference>
<comment type="caution">
    <text evidence="1">The sequence shown here is derived from an EMBL/GenBank/DDBJ whole genome shotgun (WGS) entry which is preliminary data.</text>
</comment>
<keyword evidence="2" id="KW-1185">Reference proteome</keyword>
<dbReference type="RefSeq" id="WP_188607687.1">
    <property type="nucleotide sequence ID" value="NZ_BMGG01000001.1"/>
</dbReference>
<name>A0A916U030_9HYPH</name>
<reference evidence="1" key="2">
    <citation type="submission" date="2020-09" db="EMBL/GenBank/DDBJ databases">
        <authorList>
            <person name="Sun Q."/>
            <person name="Zhou Y."/>
        </authorList>
    </citation>
    <scope>NUCLEOTIDE SEQUENCE</scope>
    <source>
        <strain evidence="1">CGMCC 1.12919</strain>
    </source>
</reference>
<evidence type="ECO:0008006" key="3">
    <source>
        <dbReference type="Google" id="ProtNLM"/>
    </source>
</evidence>
<sequence length="121" mass="13326">MTDTTAIVDRYIDMWNETDDGRRRAIISRTWTDEASYRDPMMSGDGPDGIDAMVRGVQERFPGYRFRRVGAIDQVGDALRFSWQLAPEAGDALAGGTDFGVLAADGRFRAMTGFLDQAPAA</sequence>
<dbReference type="EMBL" id="BMGG01000001">
    <property type="protein sequence ID" value="GGC50358.1"/>
    <property type="molecule type" value="Genomic_DNA"/>
</dbReference>
<evidence type="ECO:0000313" key="2">
    <source>
        <dbReference type="Proteomes" id="UP000637002"/>
    </source>
</evidence>